<dbReference type="Pfam" id="PF22584">
    <property type="entry name" value="CFAP143"/>
    <property type="match status" value="1"/>
</dbReference>
<feature type="compositionally biased region" description="Gly residues" evidence="1">
    <location>
        <begin position="210"/>
        <end position="222"/>
    </location>
</feature>
<gene>
    <name evidence="3" type="primary">SPAG8</name>
</gene>
<feature type="compositionally biased region" description="Basic and acidic residues" evidence="1">
    <location>
        <begin position="398"/>
        <end position="420"/>
    </location>
</feature>
<dbReference type="CTD" id="26206"/>
<feature type="region of interest" description="Disordered" evidence="1">
    <location>
        <begin position="67"/>
        <end position="105"/>
    </location>
</feature>
<dbReference type="KEGG" id="pdic:114493145"/>
<dbReference type="Proteomes" id="UP000504628">
    <property type="component" value="Chromosome 3"/>
</dbReference>
<dbReference type="InterPro" id="IPR026124">
    <property type="entry name" value="Sperm-assoc_Ag8"/>
</dbReference>
<feature type="compositionally biased region" description="Polar residues" evidence="1">
    <location>
        <begin position="67"/>
        <end position="83"/>
    </location>
</feature>
<evidence type="ECO:0000313" key="2">
    <source>
        <dbReference type="Proteomes" id="UP000504628"/>
    </source>
</evidence>
<organism evidence="2 3">
    <name type="scientific">Phyllostomus discolor</name>
    <name type="common">pale spear-nosed bat</name>
    <dbReference type="NCBI Taxonomy" id="89673"/>
    <lineage>
        <taxon>Eukaryota</taxon>
        <taxon>Metazoa</taxon>
        <taxon>Chordata</taxon>
        <taxon>Craniata</taxon>
        <taxon>Vertebrata</taxon>
        <taxon>Euteleostomi</taxon>
        <taxon>Mammalia</taxon>
        <taxon>Eutheria</taxon>
        <taxon>Laurasiatheria</taxon>
        <taxon>Chiroptera</taxon>
        <taxon>Yangochiroptera</taxon>
        <taxon>Phyllostomidae</taxon>
        <taxon>Phyllostominae</taxon>
        <taxon>Phyllostomus</taxon>
    </lineage>
</organism>
<keyword evidence="2" id="KW-1185">Reference proteome</keyword>
<dbReference type="FunCoup" id="A0A6J2L9F4">
    <property type="interactions" value="226"/>
</dbReference>
<evidence type="ECO:0000313" key="3">
    <source>
        <dbReference type="RefSeq" id="XP_028363679.2"/>
    </source>
</evidence>
<feature type="region of interest" description="Disordered" evidence="1">
    <location>
        <begin position="398"/>
        <end position="436"/>
    </location>
</feature>
<dbReference type="OrthoDB" id="2120499at2759"/>
<dbReference type="GO" id="GO:0005634">
    <property type="term" value="C:nucleus"/>
    <property type="evidence" value="ECO:0007669"/>
    <property type="project" value="TreeGrafter"/>
</dbReference>
<dbReference type="PANTHER" id="PTHR15510">
    <property type="entry name" value="SPERM-ASSOCIATED ANTIGEN 8"/>
    <property type="match status" value="1"/>
</dbReference>
<dbReference type="InParanoid" id="A0A6J2L9F4"/>
<dbReference type="PANTHER" id="PTHR15510:SF5">
    <property type="entry name" value="SPERM-ASSOCIATED ANTIGEN 8"/>
    <property type="match status" value="1"/>
</dbReference>
<protein>
    <submittedName>
        <fullName evidence="3">Sperm-associated antigen 8</fullName>
    </submittedName>
</protein>
<feature type="region of interest" description="Disordered" evidence="1">
    <location>
        <begin position="195"/>
        <end position="260"/>
    </location>
</feature>
<dbReference type="AlphaFoldDB" id="A0A6J2L9F4"/>
<evidence type="ECO:0000256" key="1">
    <source>
        <dbReference type="SAM" id="MobiDB-lite"/>
    </source>
</evidence>
<name>A0A6J2L9F4_9CHIR</name>
<feature type="compositionally biased region" description="Polar residues" evidence="1">
    <location>
        <begin position="246"/>
        <end position="260"/>
    </location>
</feature>
<feature type="region of interest" description="Disordered" evidence="1">
    <location>
        <begin position="1"/>
        <end position="38"/>
    </location>
</feature>
<dbReference type="GO" id="GO:0008017">
    <property type="term" value="F:microtubule binding"/>
    <property type="evidence" value="ECO:0007669"/>
    <property type="project" value="InterPro"/>
</dbReference>
<dbReference type="GeneID" id="114493145"/>
<reference evidence="3" key="1">
    <citation type="submission" date="2025-08" db="UniProtKB">
        <authorList>
            <consortium name="RefSeq"/>
        </authorList>
    </citation>
    <scope>IDENTIFICATION</scope>
    <source>
        <tissue evidence="3">Muscle</tissue>
    </source>
</reference>
<proteinExistence type="predicted"/>
<dbReference type="RefSeq" id="XP_028363679.2">
    <property type="nucleotide sequence ID" value="XM_028507878.2"/>
</dbReference>
<feature type="compositionally biased region" description="Low complexity" evidence="1">
    <location>
        <begin position="84"/>
        <end position="105"/>
    </location>
</feature>
<dbReference type="GO" id="GO:0045944">
    <property type="term" value="P:positive regulation of transcription by RNA polymerase II"/>
    <property type="evidence" value="ECO:0007669"/>
    <property type="project" value="TreeGrafter"/>
</dbReference>
<sequence length="515" mass="55550">MRLNGVRTEKQPSHTTPGLGLPPRRPPDSTPTPHPTSSQLRFCAVSWNNLPSLWQPGSWCLKMETFDSTEGSSPSRSSHIHPNSQGRGSSSESFPSSDGGPRLAPAAATAAAAAATAATSTARADVLSVKTEAPSSEQSLLMDSASDSLLEKPCTGPNSTDMIGHEKIGFKPVYVSCVPRDPCTINGLSSSPCPDTGSNAGPVLASSSGSGHGSGQGTGPDSGCGPACDSGPSPGCGNGPALSPDMLTSSKNPGSNLVPNYASGNHYQHWEPKKQHWKFLQVSEPAARGPWKPPKDGGKCEVLSKTLPRGQCLLYNWEEERATNHLDQVPSMQDGSESFYFRHGHQGLLTLQLQAPMPHSTTQKDSYQPPEDRFQPMRGKREAMLEMLLHHQIWKEVQAEQEPPREHFEAESVTHHDYQKEPAQAGPPAPTKPHDYRKEQPETFWIQRAPQLPGVSDIRTLDTPFRKNCSFSTPVPLSLGQPLPYELENYSYQLGELSSLGCQGRGQGGRAGRSM</sequence>
<dbReference type="GO" id="GO:0005737">
    <property type="term" value="C:cytoplasm"/>
    <property type="evidence" value="ECO:0007669"/>
    <property type="project" value="TreeGrafter"/>
</dbReference>
<accession>A0A6J2L9F4</accession>